<accession>A0A5B9E857</accession>
<dbReference type="SUPFAM" id="SSF102114">
    <property type="entry name" value="Radical SAM enzymes"/>
    <property type="match status" value="1"/>
</dbReference>
<dbReference type="InterPro" id="IPR023886">
    <property type="entry name" value="QH-AmDH_gsu_maturation"/>
</dbReference>
<dbReference type="Proteomes" id="UP000321820">
    <property type="component" value="Chromosome"/>
</dbReference>
<protein>
    <submittedName>
        <fullName evidence="8">Quinohemoprotein amine dehydrogenase maturation protein</fullName>
    </submittedName>
</protein>
<dbReference type="SFLD" id="SFLDS00029">
    <property type="entry name" value="Radical_SAM"/>
    <property type="match status" value="1"/>
</dbReference>
<comment type="cofactor">
    <cofactor evidence="1">
        <name>[4Fe-4S] cluster</name>
        <dbReference type="ChEBI" id="CHEBI:49883"/>
    </cofactor>
</comment>
<dbReference type="Gene3D" id="3.20.20.70">
    <property type="entry name" value="Aldolase class I"/>
    <property type="match status" value="1"/>
</dbReference>
<dbReference type="EMBL" id="CP042806">
    <property type="protein sequence ID" value="QEE28412.1"/>
    <property type="molecule type" value="Genomic_DNA"/>
</dbReference>
<dbReference type="GO" id="GO:0016491">
    <property type="term" value="F:oxidoreductase activity"/>
    <property type="evidence" value="ECO:0007669"/>
    <property type="project" value="InterPro"/>
</dbReference>
<sequence>MNLALGEFHRFRGNRETFLYMVNSGGIVALDEVSDVLVQKLEGRTLSGDDLIRETVADGYAAQEVVESLRELWQLGAVSDGAPKPVISQALPDDFPLQSIVLNITNQCNLSCSYCYEFGEDKIATPDGKPKFMDWHTAKASVDYLFESASSRDALHITFFGGETLMNFPLLQKVVDYARGLAKEKNVRIGFSLTTNATLLTTKIIEYLADNEIGVTVSIDGTKEMQDKFRIFSNGKGSYDVIKPKIKELIARHRSRPIAARVTLTSGASDVLKIYDHLKNEFNFHEVAFAPVTTSPNRLYSIGEPGMDKVLEQFSELAKDYLQSALRGEHHGFSNVSDTLAELHQGVNKSLPCGAGLGMVGVGPSGDIAPCHRFVDSDDHVIGHIDTGIDMEKRGEFLKKGRIDGKYDCHSCWARPLCAGGCHHEAFVRYGDSGHANLHYCDWIREWTHTCLSVYGAIAEENPAFLEHFSERKAS</sequence>
<keyword evidence="6" id="KW-0411">Iron-sulfur</keyword>
<evidence type="ECO:0000256" key="6">
    <source>
        <dbReference type="ARBA" id="ARBA00023014"/>
    </source>
</evidence>
<dbReference type="GO" id="GO:0046872">
    <property type="term" value="F:metal ion binding"/>
    <property type="evidence" value="ECO:0007669"/>
    <property type="project" value="UniProtKB-KW"/>
</dbReference>
<evidence type="ECO:0000256" key="2">
    <source>
        <dbReference type="ARBA" id="ARBA00022485"/>
    </source>
</evidence>
<keyword evidence="4" id="KW-0479">Metal-binding</keyword>
<evidence type="ECO:0000256" key="1">
    <source>
        <dbReference type="ARBA" id="ARBA00001966"/>
    </source>
</evidence>
<keyword evidence="2" id="KW-0004">4Fe-4S</keyword>
<evidence type="ECO:0000313" key="9">
    <source>
        <dbReference type="Proteomes" id="UP000321820"/>
    </source>
</evidence>
<dbReference type="NCBIfam" id="TIGR04085">
    <property type="entry name" value="rSAM_more_4Fe4S"/>
    <property type="match status" value="1"/>
</dbReference>
<dbReference type="GO" id="GO:0051539">
    <property type="term" value="F:4 iron, 4 sulfur cluster binding"/>
    <property type="evidence" value="ECO:0007669"/>
    <property type="project" value="UniProtKB-KW"/>
</dbReference>
<evidence type="ECO:0000256" key="4">
    <source>
        <dbReference type="ARBA" id="ARBA00022723"/>
    </source>
</evidence>
<dbReference type="InterPro" id="IPR058240">
    <property type="entry name" value="rSAM_sf"/>
</dbReference>
<evidence type="ECO:0000256" key="3">
    <source>
        <dbReference type="ARBA" id="ARBA00022691"/>
    </source>
</evidence>
<evidence type="ECO:0000313" key="8">
    <source>
        <dbReference type="EMBL" id="QEE28412.1"/>
    </source>
</evidence>
<dbReference type="InterPro" id="IPR000385">
    <property type="entry name" value="MoaA_NifB_PqqE_Fe-S-bd_CS"/>
</dbReference>
<dbReference type="InterPro" id="IPR023867">
    <property type="entry name" value="Sulphatase_maturase_rSAM"/>
</dbReference>
<feature type="domain" description="Radical SAM core" evidence="7">
    <location>
        <begin position="94"/>
        <end position="334"/>
    </location>
</feature>
<dbReference type="PANTHER" id="PTHR43273:SF8">
    <property type="entry name" value="RADICAL SAM DOMAIN PROTEIN"/>
    <property type="match status" value="1"/>
</dbReference>
<dbReference type="SFLD" id="SFLDG01067">
    <property type="entry name" value="SPASM/twitch_domain_containing"/>
    <property type="match status" value="1"/>
</dbReference>
<dbReference type="PROSITE" id="PS01305">
    <property type="entry name" value="MOAA_NIFB_PQQE"/>
    <property type="match status" value="1"/>
</dbReference>
<keyword evidence="5" id="KW-0408">Iron</keyword>
<gene>
    <name evidence="8" type="primary">peaB</name>
    <name evidence="8" type="ORF">FTW19_10615</name>
</gene>
<dbReference type="PANTHER" id="PTHR43273">
    <property type="entry name" value="ANAEROBIC SULFATASE-MATURATING ENZYME HOMOLOG ASLB-RELATED"/>
    <property type="match status" value="1"/>
</dbReference>
<proteinExistence type="predicted"/>
<evidence type="ECO:0000259" key="7">
    <source>
        <dbReference type="PROSITE" id="PS51918"/>
    </source>
</evidence>
<dbReference type="AlphaFoldDB" id="A0A5B9E857"/>
<name>A0A5B9E857_9BACT</name>
<dbReference type="SFLD" id="SFLDG01384">
    <property type="entry name" value="thioether_bond_formation_requi"/>
    <property type="match status" value="1"/>
</dbReference>
<evidence type="ECO:0000256" key="5">
    <source>
        <dbReference type="ARBA" id="ARBA00023004"/>
    </source>
</evidence>
<dbReference type="InterPro" id="IPR013785">
    <property type="entry name" value="Aldolase_TIM"/>
</dbReference>
<dbReference type="PROSITE" id="PS51918">
    <property type="entry name" value="RADICAL_SAM"/>
    <property type="match status" value="1"/>
</dbReference>
<dbReference type="SFLD" id="SFLDG01386">
    <property type="entry name" value="main_SPASM_domain-containing"/>
    <property type="match status" value="1"/>
</dbReference>
<dbReference type="InterPro" id="IPR023885">
    <property type="entry name" value="4Fe4S-binding_SPASM_dom"/>
</dbReference>
<dbReference type="NCBIfam" id="TIGR03906">
    <property type="entry name" value="quino_hemo_SAM"/>
    <property type="match status" value="1"/>
</dbReference>
<keyword evidence="3" id="KW-0949">S-adenosyl-L-methionine</keyword>
<dbReference type="InterPro" id="IPR007197">
    <property type="entry name" value="rSAM"/>
</dbReference>
<keyword evidence="9" id="KW-1185">Reference proteome</keyword>
<reference evidence="8 9" key="1">
    <citation type="submission" date="2019-08" db="EMBL/GenBank/DDBJ databases">
        <title>Complete genome sequence of Terriglobus albidus strain ORNL.</title>
        <authorList>
            <person name="Podar M."/>
        </authorList>
    </citation>
    <scope>NUCLEOTIDE SEQUENCE [LARGE SCALE GENOMIC DNA]</scope>
    <source>
        <strain evidence="8 9">ORNL</strain>
    </source>
</reference>
<organism evidence="8 9">
    <name type="scientific">Terriglobus albidus</name>
    <dbReference type="NCBI Taxonomy" id="1592106"/>
    <lineage>
        <taxon>Bacteria</taxon>
        <taxon>Pseudomonadati</taxon>
        <taxon>Acidobacteriota</taxon>
        <taxon>Terriglobia</taxon>
        <taxon>Terriglobales</taxon>
        <taxon>Acidobacteriaceae</taxon>
        <taxon>Terriglobus</taxon>
    </lineage>
</organism>
<dbReference type="OrthoDB" id="9808591at2"/>
<dbReference type="KEGG" id="talb:FTW19_10615"/>
<dbReference type="RefSeq" id="WP_147647602.1">
    <property type="nucleotide sequence ID" value="NZ_CP042806.1"/>
</dbReference>
<dbReference type="Pfam" id="PF04055">
    <property type="entry name" value="Radical_SAM"/>
    <property type="match status" value="1"/>
</dbReference>